<dbReference type="AlphaFoldDB" id="A0A7E4VJX1"/>
<evidence type="ECO:0000313" key="2">
    <source>
        <dbReference type="Proteomes" id="UP000492821"/>
    </source>
</evidence>
<name>A0A7E4VJX1_PANRE</name>
<protein>
    <submittedName>
        <fullName evidence="3">Neur_chan_memb domain-containing protein</fullName>
    </submittedName>
</protein>
<keyword evidence="2" id="KW-1185">Reference proteome</keyword>
<evidence type="ECO:0000256" key="1">
    <source>
        <dbReference type="SAM" id="Phobius"/>
    </source>
</evidence>
<feature type="transmembrane region" description="Helical" evidence="1">
    <location>
        <begin position="35"/>
        <end position="54"/>
    </location>
</feature>
<evidence type="ECO:0000313" key="3">
    <source>
        <dbReference type="WBParaSite" id="Pan_g21851.t1"/>
    </source>
</evidence>
<sequence length="121" mass="13839">MDLLKKIRKSFESSTTIYVMKPDVRGYDIISVLRVPIYTMTMLLSIGFLIYSLSKIGDIEAISVLMSSSPMLRITLRLIAVIFFIIHVVVVCRIAFPVPVDIKNDVVDKNFDQSDNEFYNE</sequence>
<keyword evidence="1" id="KW-1133">Transmembrane helix</keyword>
<accession>A0A7E4VJX1</accession>
<proteinExistence type="predicted"/>
<organism evidence="2 3">
    <name type="scientific">Panagrellus redivivus</name>
    <name type="common">Microworm</name>
    <dbReference type="NCBI Taxonomy" id="6233"/>
    <lineage>
        <taxon>Eukaryota</taxon>
        <taxon>Metazoa</taxon>
        <taxon>Ecdysozoa</taxon>
        <taxon>Nematoda</taxon>
        <taxon>Chromadorea</taxon>
        <taxon>Rhabditida</taxon>
        <taxon>Tylenchina</taxon>
        <taxon>Panagrolaimomorpha</taxon>
        <taxon>Panagrolaimoidea</taxon>
        <taxon>Panagrolaimidae</taxon>
        <taxon>Panagrellus</taxon>
    </lineage>
</organism>
<keyword evidence="1" id="KW-0472">Membrane</keyword>
<dbReference type="WBParaSite" id="Pan_g21851.t1">
    <property type="protein sequence ID" value="Pan_g21851.t1"/>
    <property type="gene ID" value="Pan_g21851"/>
</dbReference>
<dbReference type="Proteomes" id="UP000492821">
    <property type="component" value="Unassembled WGS sequence"/>
</dbReference>
<feature type="transmembrane region" description="Helical" evidence="1">
    <location>
        <begin position="74"/>
        <end position="96"/>
    </location>
</feature>
<reference evidence="2" key="1">
    <citation type="journal article" date="2013" name="Genetics">
        <title>The draft genome and transcriptome of Panagrellus redivivus are shaped by the harsh demands of a free-living lifestyle.</title>
        <authorList>
            <person name="Srinivasan J."/>
            <person name="Dillman A.R."/>
            <person name="Macchietto M.G."/>
            <person name="Heikkinen L."/>
            <person name="Lakso M."/>
            <person name="Fracchia K.M."/>
            <person name="Antoshechkin I."/>
            <person name="Mortazavi A."/>
            <person name="Wong G."/>
            <person name="Sternberg P.W."/>
        </authorList>
    </citation>
    <scope>NUCLEOTIDE SEQUENCE [LARGE SCALE GENOMIC DNA]</scope>
    <source>
        <strain evidence="2">MT8872</strain>
    </source>
</reference>
<reference evidence="3" key="2">
    <citation type="submission" date="2020-10" db="UniProtKB">
        <authorList>
            <consortium name="WormBaseParasite"/>
        </authorList>
    </citation>
    <scope>IDENTIFICATION</scope>
</reference>
<keyword evidence="1" id="KW-0812">Transmembrane</keyword>